<proteinExistence type="predicted"/>
<organism evidence="1 2">
    <name type="scientific">Fusobacterium mortiferum</name>
    <dbReference type="NCBI Taxonomy" id="850"/>
    <lineage>
        <taxon>Bacteria</taxon>
        <taxon>Fusobacteriati</taxon>
        <taxon>Fusobacteriota</taxon>
        <taxon>Fusobacteriia</taxon>
        <taxon>Fusobacteriales</taxon>
        <taxon>Fusobacteriaceae</taxon>
        <taxon>Fusobacterium</taxon>
    </lineage>
</organism>
<name>A0ABS2G5F2_FUSMR</name>
<dbReference type="Proteomes" id="UP000728968">
    <property type="component" value="Unassembled WGS sequence"/>
</dbReference>
<keyword evidence="2" id="KW-1185">Reference proteome</keyword>
<protein>
    <submittedName>
        <fullName evidence="1">Uncharacterized protein</fullName>
    </submittedName>
</protein>
<comment type="caution">
    <text evidence="1">The sequence shown here is derived from an EMBL/GenBank/DDBJ whole genome shotgun (WGS) entry which is preliminary data.</text>
</comment>
<accession>A0ABS2G5F2</accession>
<sequence length="108" mass="12909">VFNKLKKVEVLKAIKLFYNYFMLLKITKQKGERGENYIMKVLPTLKKEYDVAITYMWTYSYGVRFTIDKLKAKRKMVWIHGETTILYENDVSNEKKNGMKSIIKNIMI</sequence>
<dbReference type="EMBL" id="JACJLT010000181">
    <property type="protein sequence ID" value="MBM6876107.1"/>
    <property type="molecule type" value="Genomic_DNA"/>
</dbReference>
<reference evidence="1 2" key="1">
    <citation type="journal article" date="2021" name="Sci. Rep.">
        <title>The distribution of antibiotic resistance genes in chicken gut microbiota commensals.</title>
        <authorList>
            <person name="Juricova H."/>
            <person name="Matiasovicova J."/>
            <person name="Kubasova T."/>
            <person name="Cejkova D."/>
            <person name="Rychlik I."/>
        </authorList>
    </citation>
    <scope>NUCLEOTIDE SEQUENCE [LARGE SCALE GENOMIC DNA]</scope>
    <source>
        <strain evidence="1 2">An425</strain>
    </source>
</reference>
<feature type="non-terminal residue" evidence="1">
    <location>
        <position position="1"/>
    </location>
</feature>
<evidence type="ECO:0000313" key="2">
    <source>
        <dbReference type="Proteomes" id="UP000728968"/>
    </source>
</evidence>
<evidence type="ECO:0000313" key="1">
    <source>
        <dbReference type="EMBL" id="MBM6876107.1"/>
    </source>
</evidence>
<gene>
    <name evidence="1" type="ORF">H6A04_10710</name>
</gene>